<dbReference type="GO" id="GO:0016491">
    <property type="term" value="F:oxidoreductase activity"/>
    <property type="evidence" value="ECO:0007669"/>
    <property type="project" value="InterPro"/>
</dbReference>
<feature type="transmembrane region" description="Helical" evidence="5">
    <location>
        <begin position="56"/>
        <end position="75"/>
    </location>
</feature>
<gene>
    <name evidence="7" type="ORF">CLV51_101233</name>
</gene>
<evidence type="ECO:0000256" key="2">
    <source>
        <dbReference type="ARBA" id="ARBA00022692"/>
    </source>
</evidence>
<comment type="caution">
    <text evidence="7">The sequence shown here is derived from an EMBL/GenBank/DDBJ whole genome shotgun (WGS) entry which is preliminary data.</text>
</comment>
<dbReference type="InterPro" id="IPR050307">
    <property type="entry name" value="Sterol_Desaturase_Related"/>
</dbReference>
<keyword evidence="2 5" id="KW-0812">Transmembrane</keyword>
<dbReference type="PANTHER" id="PTHR11863">
    <property type="entry name" value="STEROL DESATURASE"/>
    <property type="match status" value="1"/>
</dbReference>
<dbReference type="InterPro" id="IPR006694">
    <property type="entry name" value="Fatty_acid_hydroxylase"/>
</dbReference>
<dbReference type="AlphaFoldDB" id="A0A2P8HRU4"/>
<protein>
    <submittedName>
        <fullName evidence="7">Fatty acid hydroxylase family protein</fullName>
    </submittedName>
</protein>
<evidence type="ECO:0000313" key="7">
    <source>
        <dbReference type="EMBL" id="PSL48904.1"/>
    </source>
</evidence>
<sequence>MNILLEILRALPAWLLWTIFLAENLLIMLGVLAWGNVLQRKPRSRMFSYSRKQWSIALLTCVLNTIVTYVGYWLWKQGYIHISTGFSGWIIIDAVFLFLAMDLLMYIFHYCIHKTFVYKLLHGLHHESTDPEPIDLFILHPLETLSFGGLWLLLLLAFSMNIYGIIIYLAVNVLFGMMGHLGMEPLPEKVRQWPVLRYLGTSTFHHGHHKNEQYNFGFYTSLWDRLFRTFNESL</sequence>
<evidence type="ECO:0000256" key="4">
    <source>
        <dbReference type="ARBA" id="ARBA00023136"/>
    </source>
</evidence>
<feature type="transmembrane region" description="Helical" evidence="5">
    <location>
        <begin position="87"/>
        <end position="112"/>
    </location>
</feature>
<evidence type="ECO:0000256" key="5">
    <source>
        <dbReference type="SAM" id="Phobius"/>
    </source>
</evidence>
<evidence type="ECO:0000256" key="1">
    <source>
        <dbReference type="ARBA" id="ARBA00004370"/>
    </source>
</evidence>
<dbReference type="RefSeq" id="WP_106526176.1">
    <property type="nucleotide sequence ID" value="NZ_PYAW01000001.1"/>
</dbReference>
<feature type="transmembrane region" description="Helical" evidence="5">
    <location>
        <begin position="14"/>
        <end position="35"/>
    </location>
</feature>
<name>A0A2P8HRU4_CHINA</name>
<evidence type="ECO:0000256" key="3">
    <source>
        <dbReference type="ARBA" id="ARBA00022989"/>
    </source>
</evidence>
<dbReference type="OrthoDB" id="9770329at2"/>
<evidence type="ECO:0000259" key="6">
    <source>
        <dbReference type="Pfam" id="PF04116"/>
    </source>
</evidence>
<proteinExistence type="predicted"/>
<dbReference type="Proteomes" id="UP000240971">
    <property type="component" value="Unassembled WGS sequence"/>
</dbReference>
<dbReference type="GO" id="GO:0016020">
    <property type="term" value="C:membrane"/>
    <property type="evidence" value="ECO:0007669"/>
    <property type="project" value="UniProtKB-SubCell"/>
</dbReference>
<evidence type="ECO:0000313" key="8">
    <source>
        <dbReference type="Proteomes" id="UP000240971"/>
    </source>
</evidence>
<dbReference type="GO" id="GO:0008610">
    <property type="term" value="P:lipid biosynthetic process"/>
    <property type="evidence" value="ECO:0007669"/>
    <property type="project" value="InterPro"/>
</dbReference>
<keyword evidence="4 5" id="KW-0472">Membrane</keyword>
<feature type="domain" description="Fatty acid hydroxylase" evidence="6">
    <location>
        <begin position="95"/>
        <end position="229"/>
    </location>
</feature>
<keyword evidence="8" id="KW-1185">Reference proteome</keyword>
<keyword evidence="3 5" id="KW-1133">Transmembrane helix</keyword>
<accession>A0A2P8HRU4</accession>
<dbReference type="EMBL" id="PYAW01000001">
    <property type="protein sequence ID" value="PSL48904.1"/>
    <property type="molecule type" value="Genomic_DNA"/>
</dbReference>
<reference evidence="7 8" key="1">
    <citation type="submission" date="2018-03" db="EMBL/GenBank/DDBJ databases">
        <title>Genomic Encyclopedia of Archaeal and Bacterial Type Strains, Phase II (KMG-II): from individual species to whole genera.</title>
        <authorList>
            <person name="Goeker M."/>
        </authorList>
    </citation>
    <scope>NUCLEOTIDE SEQUENCE [LARGE SCALE GENOMIC DNA]</scope>
    <source>
        <strain evidence="7 8">DSM 24859</strain>
    </source>
</reference>
<organism evidence="7 8">
    <name type="scientific">Chitinophaga niastensis</name>
    <dbReference type="NCBI Taxonomy" id="536980"/>
    <lineage>
        <taxon>Bacteria</taxon>
        <taxon>Pseudomonadati</taxon>
        <taxon>Bacteroidota</taxon>
        <taxon>Chitinophagia</taxon>
        <taxon>Chitinophagales</taxon>
        <taxon>Chitinophagaceae</taxon>
        <taxon>Chitinophaga</taxon>
    </lineage>
</organism>
<dbReference type="GO" id="GO:0005506">
    <property type="term" value="F:iron ion binding"/>
    <property type="evidence" value="ECO:0007669"/>
    <property type="project" value="InterPro"/>
</dbReference>
<dbReference type="Pfam" id="PF04116">
    <property type="entry name" value="FA_hydroxylase"/>
    <property type="match status" value="1"/>
</dbReference>
<comment type="subcellular location">
    <subcellularLocation>
        <location evidence="1">Membrane</location>
    </subcellularLocation>
</comment>